<comment type="caution">
    <text evidence="4">The sequence shown here is derived from an EMBL/GenBank/DDBJ whole genome shotgun (WGS) entry which is preliminary data.</text>
</comment>
<gene>
    <name evidence="4" type="ORF">QBC42DRAFT_296088</name>
</gene>
<feature type="compositionally biased region" description="Polar residues" evidence="2">
    <location>
        <begin position="209"/>
        <end position="226"/>
    </location>
</feature>
<feature type="compositionally biased region" description="Acidic residues" evidence="2">
    <location>
        <begin position="261"/>
        <end position="270"/>
    </location>
</feature>
<feature type="compositionally biased region" description="Acidic residues" evidence="2">
    <location>
        <begin position="12"/>
        <end position="21"/>
    </location>
</feature>
<name>A0AAV9HSI4_9PEZI</name>
<dbReference type="EMBL" id="MU864961">
    <property type="protein sequence ID" value="KAK4463313.1"/>
    <property type="molecule type" value="Genomic_DNA"/>
</dbReference>
<feature type="region of interest" description="Disordered" evidence="2">
    <location>
        <begin position="37"/>
        <end position="299"/>
    </location>
</feature>
<dbReference type="InterPro" id="IPR009071">
    <property type="entry name" value="HMG_box_dom"/>
</dbReference>
<dbReference type="PANTHER" id="PTHR23099">
    <property type="entry name" value="TRANSCRIPTIONAL REGULATOR"/>
    <property type="match status" value="1"/>
</dbReference>
<dbReference type="InterPro" id="IPR035240">
    <property type="entry name" value="SprT_Zn_ribbon"/>
</dbReference>
<dbReference type="CDD" id="cd00084">
    <property type="entry name" value="HMG-box_SF"/>
    <property type="match status" value="1"/>
</dbReference>
<feature type="compositionally biased region" description="Low complexity" evidence="2">
    <location>
        <begin position="341"/>
        <end position="363"/>
    </location>
</feature>
<dbReference type="SUPFAM" id="SSF47095">
    <property type="entry name" value="HMG-box"/>
    <property type="match status" value="1"/>
</dbReference>
<dbReference type="AlphaFoldDB" id="A0AAV9HSI4"/>
<evidence type="ECO:0000256" key="2">
    <source>
        <dbReference type="SAM" id="MobiDB-lite"/>
    </source>
</evidence>
<feature type="compositionally biased region" description="Basic and acidic residues" evidence="2">
    <location>
        <begin position="555"/>
        <end position="567"/>
    </location>
</feature>
<keyword evidence="1" id="KW-0539">Nucleus</keyword>
<feature type="domain" description="HMG box" evidence="3">
    <location>
        <begin position="564"/>
        <end position="619"/>
    </location>
</feature>
<dbReference type="PANTHER" id="PTHR23099:SF0">
    <property type="entry name" value="GERM CELL NUCLEAR ACIDIC PROTEIN"/>
    <property type="match status" value="1"/>
</dbReference>
<evidence type="ECO:0000259" key="3">
    <source>
        <dbReference type="PROSITE" id="PS50118"/>
    </source>
</evidence>
<evidence type="ECO:0000256" key="1">
    <source>
        <dbReference type="PROSITE-ProRule" id="PRU00267"/>
    </source>
</evidence>
<dbReference type="GO" id="GO:0006950">
    <property type="term" value="P:response to stress"/>
    <property type="evidence" value="ECO:0007669"/>
    <property type="project" value="UniProtKB-ARBA"/>
</dbReference>
<feature type="DNA-binding region" description="HMG box" evidence="1">
    <location>
        <begin position="564"/>
        <end position="619"/>
    </location>
</feature>
<protein>
    <submittedName>
        <fullName evidence="4">SprT-like family-domain-containing protein</fullName>
    </submittedName>
</protein>
<dbReference type="PROSITE" id="PS50118">
    <property type="entry name" value="HMG_BOX_2"/>
    <property type="match status" value="1"/>
</dbReference>
<feature type="compositionally biased region" description="Acidic residues" evidence="2">
    <location>
        <begin position="179"/>
        <end position="196"/>
    </location>
</feature>
<keyword evidence="5" id="KW-1185">Reference proteome</keyword>
<evidence type="ECO:0000313" key="4">
    <source>
        <dbReference type="EMBL" id="KAK4463313.1"/>
    </source>
</evidence>
<reference evidence="4" key="2">
    <citation type="submission" date="2023-06" db="EMBL/GenBank/DDBJ databases">
        <authorList>
            <consortium name="Lawrence Berkeley National Laboratory"/>
            <person name="Mondo S.J."/>
            <person name="Hensen N."/>
            <person name="Bonometti L."/>
            <person name="Westerberg I."/>
            <person name="Brannstrom I.O."/>
            <person name="Guillou S."/>
            <person name="Cros-Aarteil S."/>
            <person name="Calhoun S."/>
            <person name="Haridas S."/>
            <person name="Kuo A."/>
            <person name="Pangilinan J."/>
            <person name="Riley R."/>
            <person name="Labutti K."/>
            <person name="Andreopoulos B."/>
            <person name="Lipzen A."/>
            <person name="Chen C."/>
            <person name="Yanf M."/>
            <person name="Daum C."/>
            <person name="Ng V."/>
            <person name="Clum A."/>
            <person name="Steindorff A."/>
            <person name="Ohm R."/>
            <person name="Martin F."/>
            <person name="Silar P."/>
            <person name="Natvig D."/>
            <person name="Lalanne C."/>
            <person name="Gautier V."/>
            <person name="Ament-Velasquez S.L."/>
            <person name="Kruys A."/>
            <person name="Hutchinson M.I."/>
            <person name="Powell A.J."/>
            <person name="Barry K."/>
            <person name="Miller A.N."/>
            <person name="Grigoriev I.V."/>
            <person name="Debuchy R."/>
            <person name="Gladieux P."/>
            <person name="Thoren M.H."/>
            <person name="Johannesson H."/>
        </authorList>
    </citation>
    <scope>NUCLEOTIDE SEQUENCE</scope>
    <source>
        <strain evidence="4">PSN324</strain>
    </source>
</reference>
<dbReference type="Pfam" id="PF17283">
    <property type="entry name" value="Zn_ribbon_SprT"/>
    <property type="match status" value="1"/>
</dbReference>
<dbReference type="InterPro" id="IPR036910">
    <property type="entry name" value="HMG_box_dom_sf"/>
</dbReference>
<feature type="compositionally biased region" description="Basic and acidic residues" evidence="2">
    <location>
        <begin position="92"/>
        <end position="117"/>
    </location>
</feature>
<feature type="region of interest" description="Disordered" evidence="2">
    <location>
        <begin position="316"/>
        <end position="363"/>
    </location>
</feature>
<organism evidence="4 5">
    <name type="scientific">Cladorrhinum samala</name>
    <dbReference type="NCBI Taxonomy" id="585594"/>
    <lineage>
        <taxon>Eukaryota</taxon>
        <taxon>Fungi</taxon>
        <taxon>Dikarya</taxon>
        <taxon>Ascomycota</taxon>
        <taxon>Pezizomycotina</taxon>
        <taxon>Sordariomycetes</taxon>
        <taxon>Sordariomycetidae</taxon>
        <taxon>Sordariales</taxon>
        <taxon>Podosporaceae</taxon>
        <taxon>Cladorrhinum</taxon>
    </lineage>
</organism>
<evidence type="ECO:0000313" key="5">
    <source>
        <dbReference type="Proteomes" id="UP001321749"/>
    </source>
</evidence>
<dbReference type="GO" id="GO:0005634">
    <property type="term" value="C:nucleus"/>
    <property type="evidence" value="ECO:0007669"/>
    <property type="project" value="UniProtKB-UniRule"/>
</dbReference>
<feature type="region of interest" description="Disordered" evidence="2">
    <location>
        <begin position="1"/>
        <end position="23"/>
    </location>
</feature>
<feature type="compositionally biased region" description="Acidic residues" evidence="2">
    <location>
        <begin position="135"/>
        <end position="148"/>
    </location>
</feature>
<reference evidence="4" key="1">
    <citation type="journal article" date="2023" name="Mol. Phylogenet. Evol.">
        <title>Genome-scale phylogeny and comparative genomics of the fungal order Sordariales.</title>
        <authorList>
            <person name="Hensen N."/>
            <person name="Bonometti L."/>
            <person name="Westerberg I."/>
            <person name="Brannstrom I.O."/>
            <person name="Guillou S."/>
            <person name="Cros-Aarteil S."/>
            <person name="Calhoun S."/>
            <person name="Haridas S."/>
            <person name="Kuo A."/>
            <person name="Mondo S."/>
            <person name="Pangilinan J."/>
            <person name="Riley R."/>
            <person name="LaButti K."/>
            <person name="Andreopoulos B."/>
            <person name="Lipzen A."/>
            <person name="Chen C."/>
            <person name="Yan M."/>
            <person name="Daum C."/>
            <person name="Ng V."/>
            <person name="Clum A."/>
            <person name="Steindorff A."/>
            <person name="Ohm R.A."/>
            <person name="Martin F."/>
            <person name="Silar P."/>
            <person name="Natvig D.O."/>
            <person name="Lalanne C."/>
            <person name="Gautier V."/>
            <person name="Ament-Velasquez S.L."/>
            <person name="Kruys A."/>
            <person name="Hutchinson M.I."/>
            <person name="Powell A.J."/>
            <person name="Barry K."/>
            <person name="Miller A.N."/>
            <person name="Grigoriev I.V."/>
            <person name="Debuchy R."/>
            <person name="Gladieux P."/>
            <person name="Hiltunen Thoren M."/>
            <person name="Johannesson H."/>
        </authorList>
    </citation>
    <scope>NUCLEOTIDE SEQUENCE</scope>
    <source>
        <strain evidence="4">PSN324</strain>
    </source>
</reference>
<dbReference type="Pfam" id="PF00505">
    <property type="entry name" value="HMG_box"/>
    <property type="match status" value="1"/>
</dbReference>
<proteinExistence type="predicted"/>
<sequence>MSRRRVLHWSDDSDDDDDDFPDLANLAPKIPKALVRKDEAKESVPIKAPASAVRQRKLGQAQNNNGNPLLRAWTPDQDAEKENVELSSQTTKSREVTVSHKEAKVRTPRNVRVELRTRKSKPPPSIIPSSPKDGDGEEEYLSAQEEVEISIIEDVSLFDDTFHTCEEEDSESGDLGGDTYDEDAGEDEDDSDEDFLQDTPPRRQKKVSETTAKTSKRNPPSSNGSFSIPDLKPATSVSKTKSSRKATEKDITNDLSKLQLDEMDFLDDSDSTISEPYSKPSGLTSPTKLPRIPSTPHHASTDIFWSQEFVDDWNDQHSPVKKLFPDPATAKPSSRGKKKSSSSSEPKPKKNPSASTSQSKKAFSSSKETLAQSFLTELDTTVTSGQLASLSASTGGVQLLWTNKLSTTAGRANWKRTTTKSPLPQTHHHASIELSTKIISDPNRLLNVIAHEFCHLANFMISGVTTNPHGKEFKAWAAKVTANFGESHGIEVTTKHSYEIDFKYVWSCQECATEFKRHSKSIDTSRHRCGVCKGPLVQIKPAPRGNGAKAGGGKGEGEGDKGGEGRKQSEYQVFMKEEMRRVKQEQPGLRQNEVMKVVAARWKVLKEKREGVKKDEAKEVENGMERLEVIDLT</sequence>
<dbReference type="Gene3D" id="1.10.30.10">
    <property type="entry name" value="High mobility group box domain"/>
    <property type="match status" value="1"/>
</dbReference>
<keyword evidence="1" id="KW-0238">DNA-binding</keyword>
<dbReference type="Proteomes" id="UP001321749">
    <property type="component" value="Unassembled WGS sequence"/>
</dbReference>
<dbReference type="InterPro" id="IPR006640">
    <property type="entry name" value="SprT-like_domain"/>
</dbReference>
<accession>A0AAV9HSI4</accession>
<feature type="compositionally biased region" description="Polar residues" evidence="2">
    <location>
        <begin position="271"/>
        <end position="287"/>
    </location>
</feature>
<dbReference type="SMART" id="SM00731">
    <property type="entry name" value="SprT"/>
    <property type="match status" value="1"/>
</dbReference>
<dbReference type="Pfam" id="PF10263">
    <property type="entry name" value="SprT-like"/>
    <property type="match status" value="1"/>
</dbReference>
<feature type="region of interest" description="Disordered" evidence="2">
    <location>
        <begin position="541"/>
        <end position="567"/>
    </location>
</feature>
<dbReference type="GO" id="GO:0003677">
    <property type="term" value="F:DNA binding"/>
    <property type="evidence" value="ECO:0007669"/>
    <property type="project" value="UniProtKB-UniRule"/>
</dbReference>